<evidence type="ECO:0000313" key="3">
    <source>
        <dbReference type="Proteomes" id="UP000481030"/>
    </source>
</evidence>
<proteinExistence type="predicted"/>
<comment type="caution">
    <text evidence="2">The sequence shown here is derived from an EMBL/GenBank/DDBJ whole genome shotgun (WGS) entry which is preliminary data.</text>
</comment>
<dbReference type="EMBL" id="WBOS01000002">
    <property type="protein sequence ID" value="KAB2337641.1"/>
    <property type="molecule type" value="Genomic_DNA"/>
</dbReference>
<keyword evidence="3" id="KW-1185">Reference proteome</keyword>
<dbReference type="Pfam" id="PF13643">
    <property type="entry name" value="DUF4145"/>
    <property type="match status" value="1"/>
</dbReference>
<dbReference type="AlphaFoldDB" id="A0A6L3VEQ0"/>
<protein>
    <submittedName>
        <fullName evidence="2">DUF4145 domain-containing protein</fullName>
    </submittedName>
</protein>
<evidence type="ECO:0000313" key="2">
    <source>
        <dbReference type="EMBL" id="KAB2337641.1"/>
    </source>
</evidence>
<dbReference type="OrthoDB" id="2083942at2"/>
<accession>A0A6L3VEQ0</accession>
<reference evidence="2 3" key="1">
    <citation type="journal article" date="2016" name="Antonie Van Leeuwenhoek">
        <title>Bacillus depressus sp. nov., isolated from soil of a sunflower field.</title>
        <authorList>
            <person name="Wei X."/>
            <person name="Xin D."/>
            <person name="Xin Y."/>
            <person name="Zhang H."/>
            <person name="Wang T."/>
            <person name="Zhang J."/>
        </authorList>
    </citation>
    <scope>NUCLEOTIDE SEQUENCE [LARGE SCALE GENOMIC DNA]</scope>
    <source>
        <strain evidence="2 3">BZ1</strain>
    </source>
</reference>
<dbReference type="RefSeq" id="WP_151534343.1">
    <property type="nucleotide sequence ID" value="NZ_WBOS01000002.1"/>
</dbReference>
<evidence type="ECO:0000259" key="1">
    <source>
        <dbReference type="Pfam" id="PF13643"/>
    </source>
</evidence>
<name>A0A6L3VEQ0_9BACI</name>
<organism evidence="2 3">
    <name type="scientific">Cytobacillus depressus</name>
    <dbReference type="NCBI Taxonomy" id="1602942"/>
    <lineage>
        <taxon>Bacteria</taxon>
        <taxon>Bacillati</taxon>
        <taxon>Bacillota</taxon>
        <taxon>Bacilli</taxon>
        <taxon>Bacillales</taxon>
        <taxon>Bacillaceae</taxon>
        <taxon>Cytobacillus</taxon>
    </lineage>
</organism>
<feature type="domain" description="DUF4145" evidence="1">
    <location>
        <begin position="109"/>
        <end position="197"/>
    </location>
</feature>
<dbReference type="InterPro" id="IPR025285">
    <property type="entry name" value="DUF4145"/>
</dbReference>
<sequence>MNREFDLMSDEENEKEEMDFRGVWKNVSNIGSVSYTCGFCNNDVAPSQGYYSTTQDYMFRDITSGILAICPKCNLPTFINKINDNLQTPQPRLGKDIPFLPKEIKEIYNEARNCISVHAYNSAALSCRKLLMNVAFSKGAKAGEKFAVYVDFLDNNHFIPPGGKGWVDHIRKKGNEATHEIPNLKREDALELLDFTEMLLRNVFEMPGKMAKYQ</sequence>
<gene>
    <name evidence="2" type="ORF">F7731_08585</name>
</gene>
<dbReference type="Proteomes" id="UP000481030">
    <property type="component" value="Unassembled WGS sequence"/>
</dbReference>